<dbReference type="Gene3D" id="2.60.40.150">
    <property type="entry name" value="C2 domain"/>
    <property type="match status" value="1"/>
</dbReference>
<feature type="transmembrane region" description="Helical" evidence="5">
    <location>
        <begin position="677"/>
        <end position="704"/>
    </location>
</feature>
<dbReference type="GO" id="GO:0016020">
    <property type="term" value="C:membrane"/>
    <property type="evidence" value="ECO:0007669"/>
    <property type="project" value="UniProtKB-SubCell"/>
</dbReference>
<keyword evidence="4 5" id="KW-0472">Membrane</keyword>
<reference evidence="7 8" key="1">
    <citation type="submission" date="2019-07" db="EMBL/GenBank/DDBJ databases">
        <title>Genomics analysis of Aphanomyces spp. identifies a new class of oomycete effector associated with host adaptation.</title>
        <authorList>
            <person name="Gaulin E."/>
        </authorList>
    </citation>
    <scope>NUCLEOTIDE SEQUENCE [LARGE SCALE GENOMIC DNA]</scope>
    <source>
        <strain evidence="7 8">ATCC 201684</strain>
    </source>
</reference>
<feature type="transmembrane region" description="Helical" evidence="5">
    <location>
        <begin position="473"/>
        <end position="494"/>
    </location>
</feature>
<evidence type="ECO:0000256" key="2">
    <source>
        <dbReference type="ARBA" id="ARBA00022692"/>
    </source>
</evidence>
<name>A0A6G0XHE1_9STRA</name>
<keyword evidence="3 5" id="KW-1133">Transmembrane helix</keyword>
<dbReference type="PANTHER" id="PTHR12308:SF73">
    <property type="entry name" value="ANOCTAMIN"/>
    <property type="match status" value="1"/>
</dbReference>
<comment type="caution">
    <text evidence="7">The sequence shown here is derived from an EMBL/GenBank/DDBJ whole genome shotgun (WGS) entry which is preliminary data.</text>
</comment>
<dbReference type="GO" id="GO:0005254">
    <property type="term" value="F:chloride channel activity"/>
    <property type="evidence" value="ECO:0007669"/>
    <property type="project" value="TreeGrafter"/>
</dbReference>
<feature type="transmembrane region" description="Helical" evidence="5">
    <location>
        <begin position="766"/>
        <end position="787"/>
    </location>
</feature>
<protein>
    <recommendedName>
        <fullName evidence="6">C2 domain-containing protein</fullName>
    </recommendedName>
</protein>
<feature type="transmembrane region" description="Helical" evidence="5">
    <location>
        <begin position="724"/>
        <end position="745"/>
    </location>
</feature>
<feature type="domain" description="C2" evidence="6">
    <location>
        <begin position="863"/>
        <end position="990"/>
    </location>
</feature>
<accession>A0A6G0XHE1</accession>
<dbReference type="PANTHER" id="PTHR12308">
    <property type="entry name" value="ANOCTAMIN"/>
    <property type="match status" value="1"/>
</dbReference>
<comment type="subcellular location">
    <subcellularLocation>
        <location evidence="1">Membrane</location>
        <topology evidence="1">Multi-pass membrane protein</topology>
    </subcellularLocation>
</comment>
<evidence type="ECO:0000259" key="6">
    <source>
        <dbReference type="PROSITE" id="PS50004"/>
    </source>
</evidence>
<evidence type="ECO:0000256" key="5">
    <source>
        <dbReference type="SAM" id="Phobius"/>
    </source>
</evidence>
<dbReference type="PROSITE" id="PS50004">
    <property type="entry name" value="C2"/>
    <property type="match status" value="1"/>
</dbReference>
<dbReference type="VEuPathDB" id="FungiDB:AeMF1_001969"/>
<dbReference type="InterPro" id="IPR000008">
    <property type="entry name" value="C2_dom"/>
</dbReference>
<dbReference type="Pfam" id="PF04547">
    <property type="entry name" value="Anoctamin"/>
    <property type="match status" value="1"/>
</dbReference>
<dbReference type="CDD" id="cd00030">
    <property type="entry name" value="C2"/>
    <property type="match status" value="1"/>
</dbReference>
<dbReference type="SUPFAM" id="SSF49562">
    <property type="entry name" value="C2 domain (Calcium/lipid-binding domain, CaLB)"/>
    <property type="match status" value="1"/>
</dbReference>
<feature type="transmembrane region" description="Helical" evidence="5">
    <location>
        <begin position="552"/>
        <end position="574"/>
    </location>
</feature>
<feature type="transmembrane region" description="Helical" evidence="5">
    <location>
        <begin position="506"/>
        <end position="532"/>
    </location>
</feature>
<keyword evidence="8" id="KW-1185">Reference proteome</keyword>
<feature type="transmembrane region" description="Helical" evidence="5">
    <location>
        <begin position="392"/>
        <end position="411"/>
    </location>
</feature>
<organism evidence="7 8">
    <name type="scientific">Aphanomyces euteiches</name>
    <dbReference type="NCBI Taxonomy" id="100861"/>
    <lineage>
        <taxon>Eukaryota</taxon>
        <taxon>Sar</taxon>
        <taxon>Stramenopiles</taxon>
        <taxon>Oomycota</taxon>
        <taxon>Saprolegniomycetes</taxon>
        <taxon>Saprolegniales</taxon>
        <taxon>Verrucalvaceae</taxon>
        <taxon>Aphanomyces</taxon>
    </lineage>
</organism>
<dbReference type="SMART" id="SM00239">
    <property type="entry name" value="C2"/>
    <property type="match status" value="1"/>
</dbReference>
<dbReference type="InterPro" id="IPR007632">
    <property type="entry name" value="Anoctamin"/>
</dbReference>
<evidence type="ECO:0000256" key="4">
    <source>
        <dbReference type="ARBA" id="ARBA00023136"/>
    </source>
</evidence>
<dbReference type="InterPro" id="IPR035892">
    <property type="entry name" value="C2_domain_sf"/>
</dbReference>
<keyword evidence="2 5" id="KW-0812">Transmembrane</keyword>
<dbReference type="Proteomes" id="UP000481153">
    <property type="component" value="Unassembled WGS sequence"/>
</dbReference>
<sequence length="1069" mass="122067">MAKSVALDIPLSLATSYGSQTTSEVCYSEYYYALVLPNTPHDLADVADERISFAEAKAIVQEVTCGDLATKESAVNEFIHAWVDKFRSVTPIDADTIPVGYFRELMRCIIIQRLEAIPGIALVTFTSSPSLHLSKEDESNEESEYIYCLIRISRELLFQLADEYDTLVPIWPQIDPGSEYWDTHDAEVVWTIEEAERELHRMFLEGQIHANEAQILPNETAAMVSRRIHAIQRIADRTIDRTPLFPLYFPYRHTAAYEYLYRHVESCQTNMPFRIVDKIRLTKTLIDGEFNLDMLRQKKFLHHHMCVHTREPTDEDDATLETLCDQWGSLTSYASSYEHCQHPIQVLYFQPIPLIRNYFGEQLALYFAFLSFYADQLVPLVVLAFAAPILELVLTSYLTISLAVWNCLYMGRLMRKWRLNEQKYARIWGMEEVKYDNSIRAEYIGAVRISPIHNLPEIYSPPSVQHMKRCQSLALLWLTIALNGAVIYGIFAAQAHVESTYDVPSLVLYSNIVIAFIINMSQTPFHAVAVWLNNWENHRTINQYDVGLTVKFAIFQTLNYFYPILFSMIAKPYLFGCNKTRMPSLDASACSTETANLLAVILLFNFVLSVREISSPLYESLVHGYRKWRSSIHYESMSERQPQNQRQQVEFPTIDHEMALEAYDGVLFDYAQIAIPFGYVALFAALAPGAAIMAFGIIICQIRVDAYKLCFSMQRPFPTASATIGGWGLYFEMVALGGVVVNAVIVSVADMLVDHAHLTTIPMNNWLGHLFSFTLLMGILYVLHLLMRLDDTTDRNTRHELKSVQKRLDHLRNLYLYQLTSTNAATQVKVERPRGDIYLNGVYRYIISGDIEDSDQVDELREELHNLEMAILRDRPNDGEPIGTLYLVVVGANILPVMDRSTKALDGFVKVKLKLNEKFISTKNKTAVKRKQRSPVWNATFQFKLVSLDTVLHLEVMDWNMVGKSESVGVATVPVSQVLLTSVDFDDATIENTCDMVAVDAPIDLADGLLESMAKDIPKFGRPVVHLSMGIKLNAHGCRHLRHFNRKLRVQAILQAMETYLVWKHDEYE</sequence>
<gene>
    <name evidence="7" type="ORF">Ae201684_004731</name>
</gene>
<dbReference type="InterPro" id="IPR049452">
    <property type="entry name" value="Anoctamin_TM"/>
</dbReference>
<dbReference type="Pfam" id="PF00168">
    <property type="entry name" value="C2"/>
    <property type="match status" value="1"/>
</dbReference>
<evidence type="ECO:0000256" key="3">
    <source>
        <dbReference type="ARBA" id="ARBA00022989"/>
    </source>
</evidence>
<evidence type="ECO:0000313" key="7">
    <source>
        <dbReference type="EMBL" id="KAF0739550.1"/>
    </source>
</evidence>
<proteinExistence type="predicted"/>
<dbReference type="AlphaFoldDB" id="A0A6G0XHE1"/>
<evidence type="ECO:0000313" key="8">
    <source>
        <dbReference type="Proteomes" id="UP000481153"/>
    </source>
</evidence>
<evidence type="ECO:0000256" key="1">
    <source>
        <dbReference type="ARBA" id="ARBA00004141"/>
    </source>
</evidence>
<dbReference type="EMBL" id="VJMJ01000063">
    <property type="protein sequence ID" value="KAF0739550.1"/>
    <property type="molecule type" value="Genomic_DNA"/>
</dbReference>